<feature type="non-terminal residue" evidence="2">
    <location>
        <position position="473"/>
    </location>
</feature>
<gene>
    <name evidence="2" type="ORF">BAE44_0026305</name>
</gene>
<dbReference type="PANTHER" id="PTHR33026:SF7">
    <property type="entry name" value="OS03G0100275 PROTEIN"/>
    <property type="match status" value="1"/>
</dbReference>
<evidence type="ECO:0000313" key="3">
    <source>
        <dbReference type="Proteomes" id="UP000095767"/>
    </source>
</evidence>
<organism evidence="2 3">
    <name type="scientific">Dichanthelium oligosanthes</name>
    <dbReference type="NCBI Taxonomy" id="888268"/>
    <lineage>
        <taxon>Eukaryota</taxon>
        <taxon>Viridiplantae</taxon>
        <taxon>Streptophyta</taxon>
        <taxon>Embryophyta</taxon>
        <taxon>Tracheophyta</taxon>
        <taxon>Spermatophyta</taxon>
        <taxon>Magnoliopsida</taxon>
        <taxon>Liliopsida</taxon>
        <taxon>Poales</taxon>
        <taxon>Poaceae</taxon>
        <taxon>PACMAD clade</taxon>
        <taxon>Panicoideae</taxon>
        <taxon>Panicodae</taxon>
        <taxon>Paniceae</taxon>
        <taxon>Dichantheliinae</taxon>
        <taxon>Dichanthelium</taxon>
    </lineage>
</organism>
<dbReference type="PANTHER" id="PTHR33026">
    <property type="entry name" value="OS06G0360600 PROTEIN"/>
    <property type="match status" value="1"/>
</dbReference>
<dbReference type="AlphaFoldDB" id="A0A1E5UIH6"/>
<dbReference type="EMBL" id="LWDX02076242">
    <property type="protein sequence ID" value="OEL12676.1"/>
    <property type="molecule type" value="Genomic_DNA"/>
</dbReference>
<dbReference type="STRING" id="888268.A0A1E5UIH6"/>
<proteinExistence type="predicted"/>
<comment type="caution">
    <text evidence="2">The sequence shown here is derived from an EMBL/GenBank/DDBJ whole genome shotgun (WGS) entry which is preliminary data.</text>
</comment>
<sequence>MLALLKELNVAGLTGVKVLWTFFERRVQPLKAQAHPLYRYTGDGDPTRTSPEPLTPGEVRSRVWTVIKRSKDVEDDNAGLDHHQAGLTPEPAARREGCDPVTGSSGMAPSLGHVLGQSGDAPTSVGETPQGVVPTPTMKVGLTPPNPDVAPQETMVAHPAESSTPAVMLTTPIWERYLPCIPGPLLRAASTAALGTSGSATIVATGSTAAAEGSASAGIGGAPVAGATANSEPLLEEVPPSGAAAGERVVLDLTGDDSEGEDMAAMLEAVMETEEVEETNPEWSTALPDKVAQEVDPERSGALPDEAALEVGAQDAPLEEVPCLTASAAAAPTATVGQEAPDTMAQASDAAGVSALRLEGVAARDRTEVAAQTSGGSVPPAVLPSEPLAAEDTGRDVAPVGESQALVEPERVAAPATSGALVVARPMAPASVKGKEPAPQETLPDASFGSSSGEGVDVAASESGDELIWRHHR</sequence>
<accession>A0A1E5UIH6</accession>
<evidence type="ECO:0000313" key="2">
    <source>
        <dbReference type="EMBL" id="OEL12676.1"/>
    </source>
</evidence>
<protein>
    <submittedName>
        <fullName evidence="2">Uncharacterized protein</fullName>
    </submittedName>
</protein>
<feature type="region of interest" description="Disordered" evidence="1">
    <location>
        <begin position="428"/>
        <end position="473"/>
    </location>
</feature>
<name>A0A1E5UIH6_9POAL</name>
<keyword evidence="3" id="KW-1185">Reference proteome</keyword>
<reference evidence="2 3" key="1">
    <citation type="submission" date="2016-09" db="EMBL/GenBank/DDBJ databases">
        <title>The draft genome of Dichanthelium oligosanthes: A C3 panicoid grass species.</title>
        <authorList>
            <person name="Studer A.J."/>
            <person name="Schnable J.C."/>
            <person name="Brutnell T.P."/>
        </authorList>
    </citation>
    <scope>NUCLEOTIDE SEQUENCE [LARGE SCALE GENOMIC DNA]</scope>
    <source>
        <strain evidence="3">cv. Kellogg 1175</strain>
        <tissue evidence="2">Leaf</tissue>
    </source>
</reference>
<evidence type="ECO:0000256" key="1">
    <source>
        <dbReference type="SAM" id="MobiDB-lite"/>
    </source>
</evidence>
<feature type="region of interest" description="Disordered" evidence="1">
    <location>
        <begin position="74"/>
        <end position="104"/>
    </location>
</feature>
<dbReference type="Proteomes" id="UP000095767">
    <property type="component" value="Unassembled WGS sequence"/>
</dbReference>